<reference evidence="6" key="1">
    <citation type="journal article" date="2014" name="Int. J. Syst. Evol. Microbiol.">
        <title>Complete genome sequence of Corynebacterium casei LMG S-19264T (=DSM 44701T), isolated from a smear-ripened cheese.</title>
        <authorList>
            <consortium name="US DOE Joint Genome Institute (JGI-PGF)"/>
            <person name="Walter F."/>
            <person name="Albersmeier A."/>
            <person name="Kalinowski J."/>
            <person name="Ruckert C."/>
        </authorList>
    </citation>
    <scope>NUCLEOTIDE SEQUENCE</scope>
    <source>
        <strain evidence="6">CGMCC 4.3508</strain>
    </source>
</reference>
<evidence type="ECO:0000256" key="4">
    <source>
        <dbReference type="ARBA" id="ARBA00023033"/>
    </source>
</evidence>
<evidence type="ECO:0000256" key="1">
    <source>
        <dbReference type="ARBA" id="ARBA00022630"/>
    </source>
</evidence>
<dbReference type="InterPro" id="IPR050172">
    <property type="entry name" value="SsuD_RutA_monooxygenase"/>
</dbReference>
<sequence length="310" mass="33481">MIRLGLNIADYRDDGPRNPFERLAQLVLAGEAAGFDSFFAGDHLMSDKAAPGGHWLELYTTLSALAARTSRIRLGALVGAALFRNPALLAKTVTSLDVISGGRALFGIGSGSHAAEHHAYGYDFPPPADRVEILEETVRLATAMFRGTPTTFAGKWVRAQAAVNLPPPITPGGPKVLIGGNGRRTLRLVAQYADAANFTGADDTVLELDAVLDDRCAEVGRDPSAVARTVFRPVILARTRREAERLMSPWQRDHQHQLGFVVGDADEVGYHLQQLFARGIDGVIVQLPPAHNTPERITELGALLLRVLDE</sequence>
<dbReference type="PANTHER" id="PTHR42847:SF4">
    <property type="entry name" value="ALKANESULFONATE MONOOXYGENASE-RELATED"/>
    <property type="match status" value="1"/>
</dbReference>
<evidence type="ECO:0000259" key="5">
    <source>
        <dbReference type="Pfam" id="PF00296"/>
    </source>
</evidence>
<accession>A0A917RN71</accession>
<dbReference type="Gene3D" id="3.20.20.30">
    <property type="entry name" value="Luciferase-like domain"/>
    <property type="match status" value="1"/>
</dbReference>
<evidence type="ECO:0000313" key="6">
    <source>
        <dbReference type="EMBL" id="GGL14929.1"/>
    </source>
</evidence>
<keyword evidence="4" id="KW-0503">Monooxygenase</keyword>
<dbReference type="SUPFAM" id="SSF51679">
    <property type="entry name" value="Bacterial luciferase-like"/>
    <property type="match status" value="1"/>
</dbReference>
<dbReference type="InterPro" id="IPR036661">
    <property type="entry name" value="Luciferase-like_sf"/>
</dbReference>
<keyword evidence="3" id="KW-0560">Oxidoreductase</keyword>
<dbReference type="RefSeq" id="WP_062999300.1">
    <property type="nucleotide sequence ID" value="NZ_BMMH01000006.1"/>
</dbReference>
<reference evidence="6" key="2">
    <citation type="submission" date="2020-09" db="EMBL/GenBank/DDBJ databases">
        <authorList>
            <person name="Sun Q."/>
            <person name="Zhou Y."/>
        </authorList>
    </citation>
    <scope>NUCLEOTIDE SEQUENCE</scope>
    <source>
        <strain evidence="6">CGMCC 4.3508</strain>
    </source>
</reference>
<evidence type="ECO:0000256" key="3">
    <source>
        <dbReference type="ARBA" id="ARBA00023002"/>
    </source>
</evidence>
<dbReference type="EMBL" id="BMMH01000006">
    <property type="protein sequence ID" value="GGL14929.1"/>
    <property type="molecule type" value="Genomic_DNA"/>
</dbReference>
<evidence type="ECO:0000256" key="2">
    <source>
        <dbReference type="ARBA" id="ARBA00022643"/>
    </source>
</evidence>
<keyword evidence="7" id="KW-1185">Reference proteome</keyword>
<protein>
    <submittedName>
        <fullName evidence="6">Luciferase-like oxidoreductase</fullName>
    </submittedName>
</protein>
<dbReference type="Pfam" id="PF00296">
    <property type="entry name" value="Bac_luciferase"/>
    <property type="match status" value="1"/>
</dbReference>
<feature type="domain" description="Luciferase-like" evidence="5">
    <location>
        <begin position="18"/>
        <end position="252"/>
    </location>
</feature>
<dbReference type="GO" id="GO:0008726">
    <property type="term" value="F:alkanesulfonate monooxygenase activity"/>
    <property type="evidence" value="ECO:0007669"/>
    <property type="project" value="TreeGrafter"/>
</dbReference>
<keyword evidence="2" id="KW-0288">FMN</keyword>
<dbReference type="PANTHER" id="PTHR42847">
    <property type="entry name" value="ALKANESULFONATE MONOOXYGENASE"/>
    <property type="match status" value="1"/>
</dbReference>
<name>A0A917RN71_9NOCA</name>
<dbReference type="AlphaFoldDB" id="A0A917RN71"/>
<organism evidence="6 7">
    <name type="scientific">Nocardia jinanensis</name>
    <dbReference type="NCBI Taxonomy" id="382504"/>
    <lineage>
        <taxon>Bacteria</taxon>
        <taxon>Bacillati</taxon>
        <taxon>Actinomycetota</taxon>
        <taxon>Actinomycetes</taxon>
        <taxon>Mycobacteriales</taxon>
        <taxon>Nocardiaceae</taxon>
        <taxon>Nocardia</taxon>
    </lineage>
</organism>
<dbReference type="GO" id="GO:0046306">
    <property type="term" value="P:alkanesulfonate catabolic process"/>
    <property type="evidence" value="ECO:0007669"/>
    <property type="project" value="TreeGrafter"/>
</dbReference>
<gene>
    <name evidence="6" type="ORF">GCM10011588_31840</name>
</gene>
<dbReference type="InterPro" id="IPR011251">
    <property type="entry name" value="Luciferase-like_dom"/>
</dbReference>
<keyword evidence="1" id="KW-0285">Flavoprotein</keyword>
<comment type="caution">
    <text evidence="6">The sequence shown here is derived from an EMBL/GenBank/DDBJ whole genome shotgun (WGS) entry which is preliminary data.</text>
</comment>
<dbReference type="Proteomes" id="UP000638263">
    <property type="component" value="Unassembled WGS sequence"/>
</dbReference>
<proteinExistence type="predicted"/>
<evidence type="ECO:0000313" key="7">
    <source>
        <dbReference type="Proteomes" id="UP000638263"/>
    </source>
</evidence>